<feature type="transmembrane region" description="Helical" evidence="1">
    <location>
        <begin position="7"/>
        <end position="29"/>
    </location>
</feature>
<proteinExistence type="predicted"/>
<keyword evidence="1" id="KW-0812">Transmembrane</keyword>
<dbReference type="EMBL" id="JASJUT010000010">
    <property type="protein sequence ID" value="MDK2597253.1"/>
    <property type="molecule type" value="Genomic_DNA"/>
</dbReference>
<feature type="transmembrane region" description="Helical" evidence="1">
    <location>
        <begin position="35"/>
        <end position="54"/>
    </location>
</feature>
<keyword evidence="1" id="KW-0472">Membrane</keyword>
<gene>
    <name evidence="2" type="ORF">QNM18_19550</name>
</gene>
<feature type="transmembrane region" description="Helical" evidence="1">
    <location>
        <begin position="66"/>
        <end position="85"/>
    </location>
</feature>
<evidence type="ECO:0000313" key="2">
    <source>
        <dbReference type="EMBL" id="MDK2597253.1"/>
    </source>
</evidence>
<name>A0ABT7EQI2_9GAMM</name>
<dbReference type="RefSeq" id="WP_211008558.1">
    <property type="nucleotide sequence ID" value="NZ_JASJUT010000010.1"/>
</dbReference>
<keyword evidence="1" id="KW-1133">Transmembrane helix</keyword>
<evidence type="ECO:0000313" key="3">
    <source>
        <dbReference type="Proteomes" id="UP001231915"/>
    </source>
</evidence>
<organism evidence="2 3">
    <name type="scientific">Pseudoalteromonas obscura</name>
    <dbReference type="NCBI Taxonomy" id="3048491"/>
    <lineage>
        <taxon>Bacteria</taxon>
        <taxon>Pseudomonadati</taxon>
        <taxon>Pseudomonadota</taxon>
        <taxon>Gammaproteobacteria</taxon>
        <taxon>Alteromonadales</taxon>
        <taxon>Pseudoalteromonadaceae</taxon>
        <taxon>Pseudoalteromonas</taxon>
    </lineage>
</organism>
<accession>A0ABT7EQI2</accession>
<protein>
    <submittedName>
        <fullName evidence="2">Uncharacterized protein</fullName>
    </submittedName>
</protein>
<sequence>MNLLVRFLFSITIVIVVFVVSATLAGVLADIAGVWKKPMIGGVAAACVVFSGYASAPKHKLISASVWLIVGAVAAWILSSVFMYAEDAATQLPLLITYASGALSLMLCWLWHKRALTMSSDKAETHR</sequence>
<feature type="transmembrane region" description="Helical" evidence="1">
    <location>
        <begin position="91"/>
        <end position="112"/>
    </location>
</feature>
<keyword evidence="3" id="KW-1185">Reference proteome</keyword>
<evidence type="ECO:0000256" key="1">
    <source>
        <dbReference type="SAM" id="Phobius"/>
    </source>
</evidence>
<reference evidence="2 3" key="1">
    <citation type="submission" date="2023-05" db="EMBL/GenBank/DDBJ databases">
        <title>Pseudoalteromonas ardens sp. nov., Pseudoalteromonas obscura sp. nov., and Pseudoalteromonas umbrosa sp. nov., isolated from the coral Montipora capitata.</title>
        <authorList>
            <person name="Thomas E.M."/>
            <person name="Smith E.M."/>
            <person name="Papke E."/>
            <person name="Shlafstein M.D."/>
            <person name="Oline D.K."/>
            <person name="Videau P."/>
            <person name="Saw J.H."/>
            <person name="Strangman W.K."/>
            <person name="Ushijima B."/>
        </authorList>
    </citation>
    <scope>NUCLEOTIDE SEQUENCE [LARGE SCALE GENOMIC DNA]</scope>
    <source>
        <strain evidence="2 3">P94</strain>
    </source>
</reference>
<comment type="caution">
    <text evidence="2">The sequence shown here is derived from an EMBL/GenBank/DDBJ whole genome shotgun (WGS) entry which is preliminary data.</text>
</comment>
<dbReference type="Proteomes" id="UP001231915">
    <property type="component" value="Unassembled WGS sequence"/>
</dbReference>